<evidence type="ECO:0000256" key="1">
    <source>
        <dbReference type="SAM" id="SignalP"/>
    </source>
</evidence>
<feature type="chain" id="PRO_5021929842" evidence="1">
    <location>
        <begin position="25"/>
        <end position="347"/>
    </location>
</feature>
<proteinExistence type="predicted"/>
<keyword evidence="1" id="KW-0732">Signal</keyword>
<dbReference type="AlphaFoldDB" id="A0A545TFJ2"/>
<name>A0A545TFJ2_9GAMM</name>
<dbReference type="Proteomes" id="UP000319732">
    <property type="component" value="Unassembled WGS sequence"/>
</dbReference>
<reference evidence="2 3" key="1">
    <citation type="submission" date="2019-06" db="EMBL/GenBank/DDBJ databases">
        <title>Whole genome sequence for Cellvibrionaceae sp. R142.</title>
        <authorList>
            <person name="Wang G."/>
        </authorList>
    </citation>
    <scope>NUCLEOTIDE SEQUENCE [LARGE SCALE GENOMIC DNA]</scope>
    <source>
        <strain evidence="2 3">R142</strain>
    </source>
</reference>
<keyword evidence="3" id="KW-1185">Reference proteome</keyword>
<dbReference type="OrthoDB" id="6226252at2"/>
<organism evidence="2 3">
    <name type="scientific">Exilibacterium tricleocarpae</name>
    <dbReference type="NCBI Taxonomy" id="2591008"/>
    <lineage>
        <taxon>Bacteria</taxon>
        <taxon>Pseudomonadati</taxon>
        <taxon>Pseudomonadota</taxon>
        <taxon>Gammaproteobacteria</taxon>
        <taxon>Cellvibrionales</taxon>
        <taxon>Cellvibrionaceae</taxon>
        <taxon>Exilibacterium</taxon>
    </lineage>
</organism>
<protein>
    <submittedName>
        <fullName evidence="2">Uncharacterized protein</fullName>
    </submittedName>
</protein>
<gene>
    <name evidence="2" type="ORF">FKG94_15450</name>
</gene>
<evidence type="ECO:0000313" key="2">
    <source>
        <dbReference type="EMBL" id="TQV76004.1"/>
    </source>
</evidence>
<accession>A0A545TFJ2</accession>
<dbReference type="RefSeq" id="WP_142905213.1">
    <property type="nucleotide sequence ID" value="NZ_ML660095.1"/>
</dbReference>
<evidence type="ECO:0000313" key="3">
    <source>
        <dbReference type="Proteomes" id="UP000319732"/>
    </source>
</evidence>
<feature type="signal peptide" evidence="1">
    <location>
        <begin position="1"/>
        <end position="24"/>
    </location>
</feature>
<dbReference type="EMBL" id="VHSG01000015">
    <property type="protein sequence ID" value="TQV76004.1"/>
    <property type="molecule type" value="Genomic_DNA"/>
</dbReference>
<comment type="caution">
    <text evidence="2">The sequence shown here is derived from an EMBL/GenBank/DDBJ whole genome shotgun (WGS) entry which is preliminary data.</text>
</comment>
<sequence length="347" mass="37973">MFTRHLSVPHLVGALVTLMLVAGADTSTAQAYCSLRDPVASINKLFPEADNYKSIVRVVDQSVRKQVSRELPPNTLHFGELGRHTLYVAVKNNLPLGFVHSRSEQSQWGLVEVAWALDLNLNIKDFHMQRCRSSQCKSVAAIEFRKNFFGKSYAELKHMLADDSLSLDTTGMTLPAKAEPLASAILRCGLKTTLVTQYVWGAEVAEAQMLARARQAFNAATNVELVPDFYTTVTAQDLAHKTSNSGIGIHFEHAQLAKAYDRQGQLLGAVFHAPHTIDGQAYPVWWAIDKAAAITRVASDGGWPTAQVGEVFDATIGRSFSTSQQCANRAELMALEATLATMASLKQ</sequence>